<gene>
    <name evidence="1" type="primary">ORF210235</name>
</gene>
<proteinExistence type="predicted"/>
<organism evidence="1">
    <name type="scientific">Arion vulgaris</name>
    <dbReference type="NCBI Taxonomy" id="1028688"/>
    <lineage>
        <taxon>Eukaryota</taxon>
        <taxon>Metazoa</taxon>
        <taxon>Spiralia</taxon>
        <taxon>Lophotrochozoa</taxon>
        <taxon>Mollusca</taxon>
        <taxon>Gastropoda</taxon>
        <taxon>Heterobranchia</taxon>
        <taxon>Euthyneura</taxon>
        <taxon>Panpulmonata</taxon>
        <taxon>Eupulmonata</taxon>
        <taxon>Stylommatophora</taxon>
        <taxon>Helicina</taxon>
        <taxon>Arionoidea</taxon>
        <taxon>Arionidae</taxon>
        <taxon>Arion</taxon>
    </lineage>
</organism>
<reference evidence="1" key="1">
    <citation type="submission" date="2014-12" db="EMBL/GenBank/DDBJ databases">
        <title>Insight into the proteome of Arion vulgaris.</title>
        <authorList>
            <person name="Aradska J."/>
            <person name="Bulat T."/>
            <person name="Smidak R."/>
            <person name="Sarate P."/>
            <person name="Gangsoo J."/>
            <person name="Sialana F."/>
            <person name="Bilban M."/>
            <person name="Lubec G."/>
        </authorList>
    </citation>
    <scope>NUCLEOTIDE SEQUENCE</scope>
    <source>
        <tissue evidence="1">Skin</tissue>
    </source>
</reference>
<dbReference type="EMBL" id="HACG01049204">
    <property type="protein sequence ID" value="CEK96069.1"/>
    <property type="molecule type" value="Transcribed_RNA"/>
</dbReference>
<sequence>MVNHVSVVKGWIYQSEVICLQVSQSWTNALNLTKCTDMHPQISHISRYHISGQ</sequence>
<accession>A0A0B7BS77</accession>
<name>A0A0B7BS77_9EUPU</name>
<evidence type="ECO:0000313" key="1">
    <source>
        <dbReference type="EMBL" id="CEK96069.1"/>
    </source>
</evidence>
<feature type="non-terminal residue" evidence="1">
    <location>
        <position position="53"/>
    </location>
</feature>
<dbReference type="AlphaFoldDB" id="A0A0B7BS77"/>
<protein>
    <submittedName>
        <fullName evidence="1">Uncharacterized protein</fullName>
    </submittedName>
</protein>